<name>A0A7S3KWD3_9STRA</name>
<dbReference type="InterPro" id="IPR032675">
    <property type="entry name" value="LRR_dom_sf"/>
</dbReference>
<dbReference type="AlphaFoldDB" id="A0A7S3KWD3"/>
<evidence type="ECO:0000256" key="1">
    <source>
        <dbReference type="SAM" id="MobiDB-lite"/>
    </source>
</evidence>
<accession>A0A7S3KWD3</accession>
<dbReference type="Gene3D" id="3.80.10.10">
    <property type="entry name" value="Ribonuclease Inhibitor"/>
    <property type="match status" value="1"/>
</dbReference>
<proteinExistence type="predicted"/>
<feature type="region of interest" description="Disordered" evidence="1">
    <location>
        <begin position="16"/>
        <end position="40"/>
    </location>
</feature>
<feature type="compositionally biased region" description="Basic and acidic residues" evidence="1">
    <location>
        <begin position="27"/>
        <end position="37"/>
    </location>
</feature>
<organism evidence="2">
    <name type="scientific">Amphora coffeiformis</name>
    <dbReference type="NCBI Taxonomy" id="265554"/>
    <lineage>
        <taxon>Eukaryota</taxon>
        <taxon>Sar</taxon>
        <taxon>Stramenopiles</taxon>
        <taxon>Ochrophyta</taxon>
        <taxon>Bacillariophyta</taxon>
        <taxon>Bacillariophyceae</taxon>
        <taxon>Bacillariophycidae</taxon>
        <taxon>Thalassiophysales</taxon>
        <taxon>Catenulaceae</taxon>
        <taxon>Amphora</taxon>
    </lineage>
</organism>
<protein>
    <submittedName>
        <fullName evidence="2">Uncharacterized protein</fullName>
    </submittedName>
</protein>
<gene>
    <name evidence="2" type="ORF">ACOF00016_LOCUS1074</name>
</gene>
<dbReference type="EMBL" id="HBIM01001237">
    <property type="protein sequence ID" value="CAE0402823.1"/>
    <property type="molecule type" value="Transcribed_RNA"/>
</dbReference>
<evidence type="ECO:0000313" key="2">
    <source>
        <dbReference type="EMBL" id="CAE0402823.1"/>
    </source>
</evidence>
<sequence length="548" mass="61073">MSFFLAHGANVISQRVRRSMGSNSASTKDKDRSRVESETGMNTMDDLVNGLRSNRLRTLSLGWVESDFIRSDKSVATLEKAWQRNRSVTDVSIGYKIGQTNTYKVVEGPVEGSVGVPVHTRNRRLLCLTLDRLLAQKSSHYILSLRLVLSDWIPEHLLHAILKQHVHLQAIEFFGVTCRTVVRSNTTQSLRSDSGLAPVVESNTLSTRSEFAAAPAAKRFLKKKRRGVANISMLNRPSAEGEFKGSRRTEPVDIVSVVMPHLVRVNSPLKSLKLIDCGLVDDDISYLVNAIQGKNLTILSLRANRYLTGTGVMELVSTSAVTDELDLSLCDFNCFDGPAIGAALAQRKVPLKRLIMCGNYQLDVHGLVALVQPAVLQKVKALDLSYCELGESRTSRILQQLLASHATPTMLREIKLQGCAVTSNVSRRALINLMSAPHSRIRRFILNDTVETGKYWSTDGLEEVAAVMPLNYDVEVLDLDFMNTSPNAKVWGKIKPLLELNRLGRRVVLPSRNVSDAEWIHGIYEASKKDLDTLYWFVRHSTERVSIK</sequence>
<reference evidence="2" key="1">
    <citation type="submission" date="2021-01" db="EMBL/GenBank/DDBJ databases">
        <authorList>
            <person name="Corre E."/>
            <person name="Pelletier E."/>
            <person name="Niang G."/>
            <person name="Scheremetjew M."/>
            <person name="Finn R."/>
            <person name="Kale V."/>
            <person name="Holt S."/>
            <person name="Cochrane G."/>
            <person name="Meng A."/>
            <person name="Brown T."/>
            <person name="Cohen L."/>
        </authorList>
    </citation>
    <scope>NUCLEOTIDE SEQUENCE</scope>
    <source>
        <strain evidence="2">CCMP127</strain>
    </source>
</reference>
<dbReference type="SUPFAM" id="SSF52047">
    <property type="entry name" value="RNI-like"/>
    <property type="match status" value="1"/>
</dbReference>